<protein>
    <submittedName>
        <fullName evidence="2">Acetyltransferase protein</fullName>
    </submittedName>
</protein>
<evidence type="ECO:0000259" key="1">
    <source>
        <dbReference type="PROSITE" id="PS51186"/>
    </source>
</evidence>
<organism evidence="2 3">
    <name type="scientific">Rhizobium mesoamericanum STM3625</name>
    <dbReference type="NCBI Taxonomy" id="1211777"/>
    <lineage>
        <taxon>Bacteria</taxon>
        <taxon>Pseudomonadati</taxon>
        <taxon>Pseudomonadota</taxon>
        <taxon>Alphaproteobacteria</taxon>
        <taxon>Hyphomicrobiales</taxon>
        <taxon>Rhizobiaceae</taxon>
        <taxon>Rhizobium/Agrobacterium group</taxon>
        <taxon>Rhizobium</taxon>
    </lineage>
</organism>
<dbReference type="SUPFAM" id="SSF55729">
    <property type="entry name" value="Acyl-CoA N-acyltransferases (Nat)"/>
    <property type="match status" value="1"/>
</dbReference>
<evidence type="ECO:0000313" key="3">
    <source>
        <dbReference type="Proteomes" id="UP000009319"/>
    </source>
</evidence>
<dbReference type="AlphaFoldDB" id="K0PV09"/>
<keyword evidence="2" id="KW-0808">Transferase</keyword>
<dbReference type="HOGENOM" id="CLU_086044_1_0_5"/>
<dbReference type="STRING" id="1211777.BN77_2418"/>
<dbReference type="PANTHER" id="PTHR13170">
    <property type="entry name" value="O-GLCNACASE"/>
    <property type="match status" value="1"/>
</dbReference>
<dbReference type="PANTHER" id="PTHR13170:SF16">
    <property type="entry name" value="PROTEIN O-GLCNACASE"/>
    <property type="match status" value="1"/>
</dbReference>
<evidence type="ECO:0000313" key="2">
    <source>
        <dbReference type="EMBL" id="CCM75255.1"/>
    </source>
</evidence>
<dbReference type="InterPro" id="IPR000182">
    <property type="entry name" value="GNAT_dom"/>
</dbReference>
<dbReference type="PROSITE" id="PS51186">
    <property type="entry name" value="GNAT"/>
    <property type="match status" value="1"/>
</dbReference>
<dbReference type="EMBL" id="CANI01000011">
    <property type="protein sequence ID" value="CCM75255.1"/>
    <property type="molecule type" value="Genomic_DNA"/>
</dbReference>
<comment type="caution">
    <text evidence="2">The sequence shown here is derived from an EMBL/GenBank/DDBJ whole genome shotgun (WGS) entry which is preliminary data.</text>
</comment>
<gene>
    <name evidence="2" type="ORF">BN77_2418</name>
</gene>
<dbReference type="RefSeq" id="WP_007531876.1">
    <property type="nucleotide sequence ID" value="NZ_HF536772.1"/>
</dbReference>
<accession>K0PV09</accession>
<proteinExistence type="predicted"/>
<dbReference type="InterPro" id="IPR051822">
    <property type="entry name" value="Glycosyl_Hydrolase_84"/>
</dbReference>
<dbReference type="eggNOG" id="COG0456">
    <property type="taxonomic scope" value="Bacteria"/>
</dbReference>
<dbReference type="CDD" id="cd04301">
    <property type="entry name" value="NAT_SF"/>
    <property type="match status" value="1"/>
</dbReference>
<dbReference type="GO" id="GO:0016747">
    <property type="term" value="F:acyltransferase activity, transferring groups other than amino-acyl groups"/>
    <property type="evidence" value="ECO:0007669"/>
    <property type="project" value="InterPro"/>
</dbReference>
<dbReference type="Gene3D" id="3.40.630.30">
    <property type="match status" value="1"/>
</dbReference>
<reference evidence="2 3" key="1">
    <citation type="journal article" date="2013" name="Genome Announc.">
        <title>Draft Genome Sequence of Rhizobium mesoamericanum STM3625, a Nitrogen-Fixing Symbiont of Mimosa pudica Isolated in French Guiana (South America).</title>
        <authorList>
            <person name="Moulin L."/>
            <person name="Mornico D."/>
            <person name="Melkonian R."/>
            <person name="Klonowska A."/>
        </authorList>
    </citation>
    <scope>NUCLEOTIDE SEQUENCE [LARGE SCALE GENOMIC DNA]</scope>
    <source>
        <strain evidence="2 3">STM3625</strain>
    </source>
</reference>
<feature type="domain" description="N-acetyltransferase" evidence="1">
    <location>
        <begin position="48"/>
        <end position="205"/>
    </location>
</feature>
<dbReference type="Proteomes" id="UP000009319">
    <property type="component" value="Unassembled WGS sequence"/>
</dbReference>
<dbReference type="Pfam" id="PF00583">
    <property type="entry name" value="Acetyltransf_1"/>
    <property type="match status" value="1"/>
</dbReference>
<sequence length="205" mass="22593">MTVLRPVRADDLEQIYRISLVTGHAGRDASGLHRDGKLIGHVYSAPYVSLSPETAFVAEDTQGVAGYIVGAFDTVGFEQRLEREWWPSLRKIYTDPQGDPSSWNADEAYAASIHHPPHVPAAIVDVFPAHIHMNLLPRRQGQGVGTMLLERWLKNAREAGVSAVHLGASANNHDALRFWGARGFVRLEPPLVDASDPTAWFGQKL</sequence>
<keyword evidence="3" id="KW-1185">Reference proteome</keyword>
<name>K0PV09_9HYPH</name>
<dbReference type="InterPro" id="IPR016181">
    <property type="entry name" value="Acyl_CoA_acyltransferase"/>
</dbReference>